<sequence>MAGRESGGATLLLVTPPSAEQIKRDAAIKRPYFPSTRGIKDSFR</sequence>
<accession>A0ABY8B5F7</accession>
<evidence type="ECO:0000313" key="1">
    <source>
        <dbReference type="EMBL" id="WEF31030.1"/>
    </source>
</evidence>
<reference evidence="1 2" key="1">
    <citation type="submission" date="2023-02" db="EMBL/GenBank/DDBJ databases">
        <title>Gemone sequence of Telluria chitinolytica ACM 3522T.</title>
        <authorList>
            <person name="Frediansyah A."/>
            <person name="Miess H."/>
            <person name="Gross H."/>
        </authorList>
    </citation>
    <scope>NUCLEOTIDE SEQUENCE [LARGE SCALE GENOMIC DNA]</scope>
    <source>
        <strain evidence="1 2">ACM 3522</strain>
    </source>
</reference>
<organism evidence="1 2">
    <name type="scientific">Pseudoduganella chitinolytica</name>
    <dbReference type="NCBI Taxonomy" id="34070"/>
    <lineage>
        <taxon>Bacteria</taxon>
        <taxon>Pseudomonadati</taxon>
        <taxon>Pseudomonadota</taxon>
        <taxon>Betaproteobacteria</taxon>
        <taxon>Burkholderiales</taxon>
        <taxon>Oxalobacteraceae</taxon>
        <taxon>Telluria group</taxon>
        <taxon>Pseudoduganella</taxon>
    </lineage>
</organism>
<dbReference type="Proteomes" id="UP001216510">
    <property type="component" value="Chromosome"/>
</dbReference>
<keyword evidence="2" id="KW-1185">Reference proteome</keyword>
<proteinExistence type="predicted"/>
<name>A0ABY8B5F7_9BURK</name>
<dbReference type="EMBL" id="CP119083">
    <property type="protein sequence ID" value="WEF31030.1"/>
    <property type="molecule type" value="Genomic_DNA"/>
</dbReference>
<evidence type="ECO:0000313" key="2">
    <source>
        <dbReference type="Proteomes" id="UP001216510"/>
    </source>
</evidence>
<protein>
    <submittedName>
        <fullName evidence="1">Uncharacterized protein</fullName>
    </submittedName>
</protein>
<gene>
    <name evidence="1" type="ORF">PX653_16300</name>
</gene>